<evidence type="ECO:0000256" key="1">
    <source>
        <dbReference type="ARBA" id="ARBA00022801"/>
    </source>
</evidence>
<reference evidence="4 5" key="1">
    <citation type="submission" date="2020-08" db="EMBL/GenBank/DDBJ databases">
        <title>Genome sequence of Diaphorobacter ruginosibacter DSM 27467T.</title>
        <authorList>
            <person name="Hyun D.-W."/>
            <person name="Bae J.-W."/>
        </authorList>
    </citation>
    <scope>NUCLEOTIDE SEQUENCE [LARGE SCALE GENOMIC DNA]</scope>
    <source>
        <strain evidence="4 5">DSM 27467</strain>
    </source>
</reference>
<keyword evidence="1" id="KW-0378">Hydrolase</keyword>
<dbReference type="KEGG" id="drg:H9K76_02790"/>
<dbReference type="Pfam" id="PF02449">
    <property type="entry name" value="Glyco_hydro_42"/>
    <property type="match status" value="1"/>
</dbReference>
<evidence type="ECO:0000313" key="5">
    <source>
        <dbReference type="Proteomes" id="UP000515811"/>
    </source>
</evidence>
<keyword evidence="5" id="KW-1185">Reference proteome</keyword>
<organism evidence="4 5">
    <name type="scientific">Diaphorobacter ruginosibacter</name>
    <dbReference type="NCBI Taxonomy" id="1715720"/>
    <lineage>
        <taxon>Bacteria</taxon>
        <taxon>Pseudomonadati</taxon>
        <taxon>Pseudomonadota</taxon>
        <taxon>Betaproteobacteria</taxon>
        <taxon>Burkholderiales</taxon>
        <taxon>Comamonadaceae</taxon>
        <taxon>Diaphorobacter</taxon>
    </lineage>
</organism>
<dbReference type="RefSeq" id="WP_187598073.1">
    <property type="nucleotide sequence ID" value="NZ_CP060714.1"/>
</dbReference>
<dbReference type="Proteomes" id="UP000515811">
    <property type="component" value="Chromosome"/>
</dbReference>
<dbReference type="GO" id="GO:0004565">
    <property type="term" value="F:beta-galactosidase activity"/>
    <property type="evidence" value="ECO:0007669"/>
    <property type="project" value="InterPro"/>
</dbReference>
<dbReference type="GO" id="GO:0005975">
    <property type="term" value="P:carbohydrate metabolic process"/>
    <property type="evidence" value="ECO:0007669"/>
    <property type="project" value="InterPro"/>
</dbReference>
<protein>
    <submittedName>
        <fullName evidence="4">Beta-galactosidase</fullName>
    </submittedName>
</protein>
<dbReference type="GO" id="GO:0009341">
    <property type="term" value="C:beta-galactosidase complex"/>
    <property type="evidence" value="ECO:0007669"/>
    <property type="project" value="InterPro"/>
</dbReference>
<evidence type="ECO:0000256" key="2">
    <source>
        <dbReference type="ARBA" id="ARBA00023295"/>
    </source>
</evidence>
<gene>
    <name evidence="4" type="ORF">H9K76_02790</name>
</gene>
<proteinExistence type="predicted"/>
<dbReference type="AlphaFoldDB" id="A0A7G9RQF3"/>
<dbReference type="EMBL" id="CP060714">
    <property type="protein sequence ID" value="QNN57828.1"/>
    <property type="molecule type" value="Genomic_DNA"/>
</dbReference>
<evidence type="ECO:0000259" key="3">
    <source>
        <dbReference type="Pfam" id="PF02449"/>
    </source>
</evidence>
<dbReference type="SUPFAM" id="SSF51445">
    <property type="entry name" value="(Trans)glycosidases"/>
    <property type="match status" value="1"/>
</dbReference>
<keyword evidence="2" id="KW-0326">Glycosidase</keyword>
<dbReference type="Gene3D" id="3.20.20.80">
    <property type="entry name" value="Glycosidases"/>
    <property type="match status" value="1"/>
</dbReference>
<feature type="domain" description="Glycoside hydrolase family 42 N-terminal" evidence="3">
    <location>
        <begin position="206"/>
        <end position="273"/>
    </location>
</feature>
<evidence type="ECO:0000313" key="4">
    <source>
        <dbReference type="EMBL" id="QNN57828.1"/>
    </source>
</evidence>
<sequence>MFVTPLVSGILLCNDGNRNTELKTLEEIQDWCVRNHATSDLAAKTLLDRLEPRGPSGQVKLGYTLLVPLLELFEERDAQWILSPDKARRYLDVISAIDRPVVVYLMGDHYDSSSRLSQELAKDPRNLLSYASGPVPTSRYIGHGIIPFTLRTDESIPVNQYRFQALRHMARQIGTLDAKARANIVAVTLAGELHQMYPDFENGVGEYQNMQVTDYSPESQQEFRDWLTARYDTVERLNRRLGSHFGAFADIEAPALDIRKTPLRSFAQHYDAFAGGTLPMFGWLWDPAQTIQKLSLYLDGKPHGEVTRGLGRMDVYRAKKEVRTPNTGFRSTIDFRTLTVGKHVAQIIATSDGKRYLIGEREFVVVPPDQSSTAHAPEPARLTGLPDASQLDSVQYWLDMPKPLQDVYYNPLAREWNEFRSHQVTQMLARFYRIARSEGLPANWLYSHQIVSETNGAWNPVLFASDASVSNTSPWRTGINQYGASPYAFEYLKKKHIKAYGVPEFNPLQGNDPKAARDAFVRHYQAGAKFVSPFFLSVVPARLRAADDKRHFDIAPDNTNDGADVLYDAMQWFVRK</sequence>
<dbReference type="InterPro" id="IPR013529">
    <property type="entry name" value="Glyco_hydro_42_N"/>
</dbReference>
<accession>A0A7G9RQF3</accession>
<name>A0A7G9RQF3_9BURK</name>
<dbReference type="InterPro" id="IPR017853">
    <property type="entry name" value="GH"/>
</dbReference>